<proteinExistence type="predicted"/>
<dbReference type="InterPro" id="IPR032710">
    <property type="entry name" value="NTF2-like_dom_sf"/>
</dbReference>
<gene>
    <name evidence="2" type="ORF">ACFPH6_19145</name>
</gene>
<organism evidence="2 3">
    <name type="scientific">Streptomyces xiangluensis</name>
    <dbReference type="NCBI Taxonomy" id="2665720"/>
    <lineage>
        <taxon>Bacteria</taxon>
        <taxon>Bacillati</taxon>
        <taxon>Actinomycetota</taxon>
        <taxon>Actinomycetes</taxon>
        <taxon>Kitasatosporales</taxon>
        <taxon>Streptomycetaceae</taxon>
        <taxon>Streptomyces</taxon>
    </lineage>
</organism>
<protein>
    <submittedName>
        <fullName evidence="2">Nuclear transport factor 2 family protein</fullName>
    </submittedName>
</protein>
<comment type="caution">
    <text evidence="2">The sequence shown here is derived from an EMBL/GenBank/DDBJ whole genome shotgun (WGS) entry which is preliminary data.</text>
</comment>
<keyword evidence="3" id="KW-1185">Reference proteome</keyword>
<sequence>MPDQRLVIERLLLVIDAQDWAALPGLFTETARYERPGYAPLHGRAAIDHFYREVRIVAGGAHRLYGCVSGMYEVCCWGEFTGVSRTGESLSELFCDWFEIETDGGLIASRRTFFYRPAI</sequence>
<feature type="domain" description="SnoaL-like" evidence="1">
    <location>
        <begin position="9"/>
        <end position="108"/>
    </location>
</feature>
<evidence type="ECO:0000259" key="1">
    <source>
        <dbReference type="Pfam" id="PF12680"/>
    </source>
</evidence>
<dbReference type="EMBL" id="JBHSFG010000029">
    <property type="protein sequence ID" value="MFC4466615.1"/>
    <property type="molecule type" value="Genomic_DNA"/>
</dbReference>
<dbReference type="SUPFAM" id="SSF54427">
    <property type="entry name" value="NTF2-like"/>
    <property type="match status" value="1"/>
</dbReference>
<dbReference type="Proteomes" id="UP001596012">
    <property type="component" value="Unassembled WGS sequence"/>
</dbReference>
<name>A0ABV8YR45_9ACTN</name>
<dbReference type="RefSeq" id="WP_386343228.1">
    <property type="nucleotide sequence ID" value="NZ_JBHSFG010000029.1"/>
</dbReference>
<accession>A0ABV8YR45</accession>
<reference evidence="3" key="1">
    <citation type="journal article" date="2019" name="Int. J. Syst. Evol. Microbiol.">
        <title>The Global Catalogue of Microorganisms (GCM) 10K type strain sequencing project: providing services to taxonomists for standard genome sequencing and annotation.</title>
        <authorList>
            <consortium name="The Broad Institute Genomics Platform"/>
            <consortium name="The Broad Institute Genome Sequencing Center for Infectious Disease"/>
            <person name="Wu L."/>
            <person name="Ma J."/>
        </authorList>
    </citation>
    <scope>NUCLEOTIDE SEQUENCE [LARGE SCALE GENOMIC DNA]</scope>
    <source>
        <strain evidence="3">DT43</strain>
    </source>
</reference>
<dbReference type="InterPro" id="IPR037401">
    <property type="entry name" value="SnoaL-like"/>
</dbReference>
<dbReference type="Pfam" id="PF12680">
    <property type="entry name" value="SnoaL_2"/>
    <property type="match status" value="1"/>
</dbReference>
<evidence type="ECO:0000313" key="3">
    <source>
        <dbReference type="Proteomes" id="UP001596012"/>
    </source>
</evidence>
<evidence type="ECO:0000313" key="2">
    <source>
        <dbReference type="EMBL" id="MFC4466615.1"/>
    </source>
</evidence>
<dbReference type="Gene3D" id="3.10.450.50">
    <property type="match status" value="1"/>
</dbReference>